<gene>
    <name evidence="1" type="ORF">LOK49_LG08G03113</name>
</gene>
<evidence type="ECO:0000313" key="2">
    <source>
        <dbReference type="Proteomes" id="UP001060215"/>
    </source>
</evidence>
<protein>
    <submittedName>
        <fullName evidence="1">NAC domain-containing protein 91</fullName>
    </submittedName>
</protein>
<proteinExistence type="predicted"/>
<dbReference type="EMBL" id="CM045766">
    <property type="protein sequence ID" value="KAI8003719.1"/>
    <property type="molecule type" value="Genomic_DNA"/>
</dbReference>
<sequence>MSLSKILAKESLRLGIGLSPTDEELINHYLKLKINDDEKQVSVIREIDVCKCEPWDLPDKLAIKTTDEEWFFFCPKDRKYQNGQQLNRETLAGYW</sequence>
<organism evidence="1 2">
    <name type="scientific">Camellia lanceoleosa</name>
    <dbReference type="NCBI Taxonomy" id="1840588"/>
    <lineage>
        <taxon>Eukaryota</taxon>
        <taxon>Viridiplantae</taxon>
        <taxon>Streptophyta</taxon>
        <taxon>Embryophyta</taxon>
        <taxon>Tracheophyta</taxon>
        <taxon>Spermatophyta</taxon>
        <taxon>Magnoliopsida</taxon>
        <taxon>eudicotyledons</taxon>
        <taxon>Gunneridae</taxon>
        <taxon>Pentapetalae</taxon>
        <taxon>asterids</taxon>
        <taxon>Ericales</taxon>
        <taxon>Theaceae</taxon>
        <taxon>Camellia</taxon>
    </lineage>
</organism>
<reference evidence="1 2" key="1">
    <citation type="journal article" date="2022" name="Plant J.">
        <title>Chromosome-level genome of Camellia lanceoleosa provides a valuable resource for understanding genome evolution and self-incompatibility.</title>
        <authorList>
            <person name="Gong W."/>
            <person name="Xiao S."/>
            <person name="Wang L."/>
            <person name="Liao Z."/>
            <person name="Chang Y."/>
            <person name="Mo W."/>
            <person name="Hu G."/>
            <person name="Li W."/>
            <person name="Zhao G."/>
            <person name="Zhu H."/>
            <person name="Hu X."/>
            <person name="Ji K."/>
            <person name="Xiang X."/>
            <person name="Song Q."/>
            <person name="Yuan D."/>
            <person name="Jin S."/>
            <person name="Zhang L."/>
        </authorList>
    </citation>
    <scope>NUCLEOTIDE SEQUENCE [LARGE SCALE GENOMIC DNA]</scope>
    <source>
        <strain evidence="1">SQ_2022a</strain>
    </source>
</reference>
<comment type="caution">
    <text evidence="1">The sequence shown here is derived from an EMBL/GenBank/DDBJ whole genome shotgun (WGS) entry which is preliminary data.</text>
</comment>
<evidence type="ECO:0000313" key="1">
    <source>
        <dbReference type="EMBL" id="KAI8003719.1"/>
    </source>
</evidence>
<dbReference type="Proteomes" id="UP001060215">
    <property type="component" value="Chromosome 9"/>
</dbReference>
<accession>A0ACC0GRQ4</accession>
<keyword evidence="2" id="KW-1185">Reference proteome</keyword>
<name>A0ACC0GRQ4_9ERIC</name>